<dbReference type="Pfam" id="PF03695">
    <property type="entry name" value="UPF0149"/>
    <property type="match status" value="1"/>
</dbReference>
<keyword evidence="2" id="KW-1185">Reference proteome</keyword>
<dbReference type="AlphaFoldDB" id="A0A0J0YPH5"/>
<dbReference type="InterPro" id="IPR036255">
    <property type="entry name" value="YgfB-like_sf"/>
</dbReference>
<dbReference type="PANTHER" id="PTHR33747:SF1">
    <property type="entry name" value="ADENYLATE CYCLASE-ASSOCIATED CAP C-TERMINAL DOMAIN-CONTAINING PROTEIN"/>
    <property type="match status" value="1"/>
</dbReference>
<dbReference type="SUPFAM" id="SSF101327">
    <property type="entry name" value="YgfB-like"/>
    <property type="match status" value="1"/>
</dbReference>
<organism evidence="1 2">
    <name type="scientific">Neisseria arctica</name>
    <dbReference type="NCBI Taxonomy" id="1470200"/>
    <lineage>
        <taxon>Bacteria</taxon>
        <taxon>Pseudomonadati</taxon>
        <taxon>Pseudomonadota</taxon>
        <taxon>Betaproteobacteria</taxon>
        <taxon>Neisseriales</taxon>
        <taxon>Neisseriaceae</taxon>
        <taxon>Neisseria</taxon>
    </lineage>
</organism>
<dbReference type="EMBL" id="JTDO01000022">
    <property type="protein sequence ID" value="KLT72051.1"/>
    <property type="molecule type" value="Genomic_DNA"/>
</dbReference>
<sequence>MQLQTFDDAAAKRLAGLLDSKAENGNAMRCDEVQGFMMALLSGPDALNTAEWLPEVLGDEELFDEAEKAEVEKLVLSWAADMKQQLAAKKLPELCLYDDEQGNSDFFSWCNAYLYALDVVPTDWFAEADDEEFEDLFYPLMALAGFYDEDEEGRTVLSLSDKELTALESEVPHTLLDIYGYWQAVINKPKTVRREGEKIGRNDACPCGSGKKYKACCGKN</sequence>
<dbReference type="PANTHER" id="PTHR33747">
    <property type="entry name" value="UPF0225 PROTEIN SCO1677"/>
    <property type="match status" value="1"/>
</dbReference>
<dbReference type="Proteomes" id="UP000036027">
    <property type="component" value="Unassembled WGS sequence"/>
</dbReference>
<dbReference type="Pfam" id="PF02810">
    <property type="entry name" value="SEC-C"/>
    <property type="match status" value="1"/>
</dbReference>
<reference evidence="1 2" key="1">
    <citation type="submission" date="2014-11" db="EMBL/GenBank/DDBJ databases">
        <title>Genome of a novel goose pathogen.</title>
        <authorList>
            <person name="Hansen C.M."/>
            <person name="Hueffer K."/>
            <person name="Choi S.C."/>
        </authorList>
    </citation>
    <scope>NUCLEOTIDE SEQUENCE [LARGE SCALE GENOMIC DNA]</scope>
    <source>
        <strain evidence="1 2">KH1503</strain>
    </source>
</reference>
<dbReference type="Gene3D" id="3.10.450.50">
    <property type="match status" value="1"/>
</dbReference>
<evidence type="ECO:0000313" key="2">
    <source>
        <dbReference type="Proteomes" id="UP000036027"/>
    </source>
</evidence>
<dbReference type="NCBIfam" id="TIGR02292">
    <property type="entry name" value="ygfB_yecA"/>
    <property type="match status" value="1"/>
</dbReference>
<dbReference type="OrthoDB" id="570299at2"/>
<evidence type="ECO:0008006" key="3">
    <source>
        <dbReference type="Google" id="ProtNLM"/>
    </source>
</evidence>
<gene>
    <name evidence="1" type="ORF">PL75_10200</name>
</gene>
<dbReference type="SUPFAM" id="SSF103642">
    <property type="entry name" value="Sec-C motif"/>
    <property type="match status" value="1"/>
</dbReference>
<dbReference type="STRING" id="1470200.PL75_10200"/>
<comment type="caution">
    <text evidence="1">The sequence shown here is derived from an EMBL/GenBank/DDBJ whole genome shotgun (WGS) entry which is preliminary data.</text>
</comment>
<evidence type="ECO:0000313" key="1">
    <source>
        <dbReference type="EMBL" id="KLT72051.1"/>
    </source>
</evidence>
<dbReference type="Gene3D" id="1.20.120.740">
    <property type="entry name" value="YgfB uncharacterised protein family UPF0149, PF03695"/>
    <property type="match status" value="1"/>
</dbReference>
<proteinExistence type="predicted"/>
<protein>
    <recommendedName>
        <fullName evidence="3">YecA family protein</fullName>
    </recommendedName>
</protein>
<dbReference type="InterPro" id="IPR011978">
    <property type="entry name" value="YgfB-like"/>
</dbReference>
<accession>A0A0J0YPH5</accession>
<dbReference type="InterPro" id="IPR004027">
    <property type="entry name" value="SEC_C_motif"/>
</dbReference>
<dbReference type="RefSeq" id="WP_047761834.1">
    <property type="nucleotide sequence ID" value="NZ_CP091510.1"/>
</dbReference>
<name>A0A0J0YPH5_9NEIS</name>
<dbReference type="PATRIC" id="fig|1470200.3.peg.1330"/>